<dbReference type="InterPro" id="IPR036211">
    <property type="entry name" value="eIF4G_eIF4E-bd_sf"/>
</dbReference>
<dbReference type="SUPFAM" id="SSF101489">
    <property type="entry name" value="Eukaryotic initiation factor 4f subunit eIF4g, eIF4e-binding domain"/>
    <property type="match status" value="1"/>
</dbReference>
<dbReference type="Proteomes" id="UP000736335">
    <property type="component" value="Unassembled WGS sequence"/>
</dbReference>
<gene>
    <name evidence="3" type="ORF">BJ322DRAFT_237053</name>
</gene>
<feature type="region of interest" description="Disordered" evidence="1">
    <location>
        <begin position="379"/>
        <end position="400"/>
    </location>
</feature>
<evidence type="ECO:0000313" key="3">
    <source>
        <dbReference type="EMBL" id="KAF9781652.1"/>
    </source>
</evidence>
<reference evidence="3" key="1">
    <citation type="journal article" date="2020" name="Nat. Commun.">
        <title>Large-scale genome sequencing of mycorrhizal fungi provides insights into the early evolution of symbiotic traits.</title>
        <authorList>
            <person name="Miyauchi S."/>
            <person name="Kiss E."/>
            <person name="Kuo A."/>
            <person name="Drula E."/>
            <person name="Kohler A."/>
            <person name="Sanchez-Garcia M."/>
            <person name="Morin E."/>
            <person name="Andreopoulos B."/>
            <person name="Barry K.W."/>
            <person name="Bonito G."/>
            <person name="Buee M."/>
            <person name="Carver A."/>
            <person name="Chen C."/>
            <person name="Cichocki N."/>
            <person name="Clum A."/>
            <person name="Culley D."/>
            <person name="Crous P.W."/>
            <person name="Fauchery L."/>
            <person name="Girlanda M."/>
            <person name="Hayes R.D."/>
            <person name="Keri Z."/>
            <person name="LaButti K."/>
            <person name="Lipzen A."/>
            <person name="Lombard V."/>
            <person name="Magnuson J."/>
            <person name="Maillard F."/>
            <person name="Murat C."/>
            <person name="Nolan M."/>
            <person name="Ohm R.A."/>
            <person name="Pangilinan J."/>
            <person name="Pereira M.F."/>
            <person name="Perotto S."/>
            <person name="Peter M."/>
            <person name="Pfister S."/>
            <person name="Riley R."/>
            <person name="Sitrit Y."/>
            <person name="Stielow J.B."/>
            <person name="Szollosi G."/>
            <person name="Zifcakova L."/>
            <person name="Stursova M."/>
            <person name="Spatafora J.W."/>
            <person name="Tedersoo L."/>
            <person name="Vaario L.M."/>
            <person name="Yamada A."/>
            <person name="Yan M."/>
            <person name="Wang P."/>
            <person name="Xu J."/>
            <person name="Bruns T."/>
            <person name="Baldrian P."/>
            <person name="Vilgalys R."/>
            <person name="Dunand C."/>
            <person name="Henrissat B."/>
            <person name="Grigoriev I.V."/>
            <person name="Hibbett D."/>
            <person name="Nagy L.G."/>
            <person name="Martin F.M."/>
        </authorList>
    </citation>
    <scope>NUCLEOTIDE SEQUENCE</scope>
    <source>
        <strain evidence="3">UH-Tt-Lm1</strain>
    </source>
</reference>
<keyword evidence="4" id="KW-1185">Reference proteome</keyword>
<dbReference type="AlphaFoldDB" id="A0A9P6L4C5"/>
<feature type="compositionally biased region" description="Polar residues" evidence="1">
    <location>
        <begin position="73"/>
        <end position="89"/>
    </location>
</feature>
<feature type="region of interest" description="Disordered" evidence="1">
    <location>
        <begin position="228"/>
        <end position="352"/>
    </location>
</feature>
<sequence length="400" mass="43506">MLPTYPANASSAKTEDIKSFEPVLVESCGGMPLPSLWNQQARSSSLNQSSSTSNPPLPTFISPATAKLVVPSSPDTGSTTSKVDILSLSPTPSRKVKKLTSKFSQKSPPSLSITPQRNLDPLPPDPSTAFPTPSSGLIPVFRNHQDNLLALNVVSCLATARVIEDLSQISYPEGVMGPKPELNVKSEKGKFRYDREFLLQFLAICTEKPDIPLGIIGSEGNQPHVLTVRQSKPRTSSGSTMGTFSTPSSKMTSEERFAAKLNSVPDRGKQQNPLTETGDQGVPRNNRTRSKRGGARNKDQAPNLALLARLKPSMEEVEADGSSKVGSKDNSGDRPPQAMFEDEANKEHEEDVKDLFSARNIGELEQYLNKLPSEHHHRLVGKTVSEAMKSKEVGAREVRR</sequence>
<feature type="compositionally biased region" description="Basic and acidic residues" evidence="1">
    <location>
        <begin position="388"/>
        <end position="400"/>
    </location>
</feature>
<keyword evidence="3" id="KW-0648">Protein biosynthesis</keyword>
<dbReference type="EMBL" id="WIUZ02000013">
    <property type="protein sequence ID" value="KAF9781652.1"/>
    <property type="molecule type" value="Genomic_DNA"/>
</dbReference>
<protein>
    <submittedName>
        <fullName evidence="3">Eukaryotic translation initiation factor 4G1-domain-containing protein</fullName>
    </submittedName>
</protein>
<evidence type="ECO:0000313" key="4">
    <source>
        <dbReference type="Proteomes" id="UP000736335"/>
    </source>
</evidence>
<comment type="caution">
    <text evidence="3">The sequence shown here is derived from an EMBL/GenBank/DDBJ whole genome shotgun (WGS) entry which is preliminary data.</text>
</comment>
<evidence type="ECO:0000256" key="1">
    <source>
        <dbReference type="SAM" id="MobiDB-lite"/>
    </source>
</evidence>
<accession>A0A9P6L4C5</accession>
<dbReference type="OrthoDB" id="514777at2759"/>
<name>A0A9P6L4C5_9AGAM</name>
<organism evidence="3 4">
    <name type="scientific">Thelephora terrestris</name>
    <dbReference type="NCBI Taxonomy" id="56493"/>
    <lineage>
        <taxon>Eukaryota</taxon>
        <taxon>Fungi</taxon>
        <taxon>Dikarya</taxon>
        <taxon>Basidiomycota</taxon>
        <taxon>Agaricomycotina</taxon>
        <taxon>Agaricomycetes</taxon>
        <taxon>Thelephorales</taxon>
        <taxon>Thelephoraceae</taxon>
        <taxon>Thelephora</taxon>
    </lineage>
</organism>
<feature type="region of interest" description="Disordered" evidence="1">
    <location>
        <begin position="70"/>
        <end position="89"/>
    </location>
</feature>
<reference evidence="3" key="2">
    <citation type="submission" date="2020-11" db="EMBL/GenBank/DDBJ databases">
        <authorList>
            <consortium name="DOE Joint Genome Institute"/>
            <person name="Kuo A."/>
            <person name="Miyauchi S."/>
            <person name="Kiss E."/>
            <person name="Drula E."/>
            <person name="Kohler A."/>
            <person name="Sanchez-Garcia M."/>
            <person name="Andreopoulos B."/>
            <person name="Barry K.W."/>
            <person name="Bonito G."/>
            <person name="Buee M."/>
            <person name="Carver A."/>
            <person name="Chen C."/>
            <person name="Cichocki N."/>
            <person name="Clum A."/>
            <person name="Culley D."/>
            <person name="Crous P.W."/>
            <person name="Fauchery L."/>
            <person name="Girlanda M."/>
            <person name="Hayes R."/>
            <person name="Keri Z."/>
            <person name="Labutti K."/>
            <person name="Lipzen A."/>
            <person name="Lombard V."/>
            <person name="Magnuson J."/>
            <person name="Maillard F."/>
            <person name="Morin E."/>
            <person name="Murat C."/>
            <person name="Nolan M."/>
            <person name="Ohm R."/>
            <person name="Pangilinan J."/>
            <person name="Pereira M."/>
            <person name="Perotto S."/>
            <person name="Peter M."/>
            <person name="Riley R."/>
            <person name="Sitrit Y."/>
            <person name="Stielow B."/>
            <person name="Szollosi G."/>
            <person name="Zifcakova L."/>
            <person name="Stursova M."/>
            <person name="Spatafora J.W."/>
            <person name="Tedersoo L."/>
            <person name="Vaario L.-M."/>
            <person name="Yamada A."/>
            <person name="Yan M."/>
            <person name="Wang P."/>
            <person name="Xu J."/>
            <person name="Bruns T."/>
            <person name="Baldrian P."/>
            <person name="Vilgalys R."/>
            <person name="Henrissat B."/>
            <person name="Grigoriev I.V."/>
            <person name="Hibbett D."/>
            <person name="Nagy L.G."/>
            <person name="Martin F.M."/>
        </authorList>
    </citation>
    <scope>NUCLEOTIDE SEQUENCE</scope>
    <source>
        <strain evidence="3">UH-Tt-Lm1</strain>
    </source>
</reference>
<feature type="region of interest" description="Disordered" evidence="1">
    <location>
        <begin position="31"/>
        <end position="61"/>
    </location>
</feature>
<dbReference type="InterPro" id="IPR022745">
    <property type="entry name" value="eIF4G1_eIF4E-bd"/>
</dbReference>
<keyword evidence="3" id="KW-0396">Initiation factor</keyword>
<dbReference type="Gene3D" id="1.20.970.30">
    <property type="entry name" value="eIF4G, eIF4E-binding domain"/>
    <property type="match status" value="1"/>
</dbReference>
<evidence type="ECO:0000259" key="2">
    <source>
        <dbReference type="Pfam" id="PF12152"/>
    </source>
</evidence>
<feature type="compositionally biased region" description="Basic and acidic residues" evidence="1">
    <location>
        <begin position="343"/>
        <end position="352"/>
    </location>
</feature>
<dbReference type="GO" id="GO:0003743">
    <property type="term" value="F:translation initiation factor activity"/>
    <property type="evidence" value="ECO:0007669"/>
    <property type="project" value="UniProtKB-KW"/>
</dbReference>
<dbReference type="Pfam" id="PF12152">
    <property type="entry name" value="eIF_4G1"/>
    <property type="match status" value="1"/>
</dbReference>
<feature type="domain" description="Eukaryotic translation initiation factor 4G1 eIF4E-binding" evidence="2">
    <location>
        <begin position="153"/>
        <end position="210"/>
    </location>
</feature>
<feature type="compositionally biased region" description="Low complexity" evidence="1">
    <location>
        <begin position="235"/>
        <end position="249"/>
    </location>
</feature>
<proteinExistence type="predicted"/>
<feature type="region of interest" description="Disordered" evidence="1">
    <location>
        <begin position="96"/>
        <end position="128"/>
    </location>
</feature>
<feature type="compositionally biased region" description="Polar residues" evidence="1">
    <location>
        <begin position="101"/>
        <end position="117"/>
    </location>
</feature>
<feature type="compositionally biased region" description="Low complexity" evidence="1">
    <location>
        <begin position="43"/>
        <end position="54"/>
    </location>
</feature>
<feature type="compositionally biased region" description="Basic residues" evidence="1">
    <location>
        <begin position="286"/>
        <end position="295"/>
    </location>
</feature>